<evidence type="ECO:0000256" key="4">
    <source>
        <dbReference type="ARBA" id="ARBA00023136"/>
    </source>
</evidence>
<evidence type="ECO:0000313" key="9">
    <source>
        <dbReference type="Proteomes" id="UP000293613"/>
    </source>
</evidence>
<reference evidence="8 9" key="1">
    <citation type="journal article" date="2019" name="Appl. Environ. Microbiol.">
        <title>Dissecting the evolutionary development of the Bifidobacterium animalis species through comparative genomics analyses.</title>
        <authorList>
            <person name="Lugli G.A."/>
            <person name="Mancino W."/>
            <person name="Milani C."/>
            <person name="Duranti S."/>
            <person name="Mancabelli L."/>
            <person name="Napoli S."/>
            <person name="Mangifesta M."/>
            <person name="Viappiani A."/>
            <person name="Anzalone R."/>
            <person name="Longhi G."/>
            <person name="van Sinderen D."/>
            <person name="Ventura M."/>
            <person name="Turroni F."/>
        </authorList>
    </citation>
    <scope>NUCLEOTIDE SEQUENCE [LARGE SCALE GENOMIC DNA]</scope>
    <source>
        <strain evidence="8 9">2011B</strain>
    </source>
</reference>
<protein>
    <submittedName>
        <fullName evidence="8">MFS transporter</fullName>
    </submittedName>
</protein>
<feature type="transmembrane region" description="Helical" evidence="6">
    <location>
        <begin position="408"/>
        <end position="431"/>
    </location>
</feature>
<dbReference type="InterPro" id="IPR020846">
    <property type="entry name" value="MFS_dom"/>
</dbReference>
<comment type="subcellular location">
    <subcellularLocation>
        <location evidence="1">Cell membrane</location>
        <topology evidence="1">Multi-pass membrane protein</topology>
    </subcellularLocation>
</comment>
<dbReference type="GO" id="GO:0005886">
    <property type="term" value="C:plasma membrane"/>
    <property type="evidence" value="ECO:0007669"/>
    <property type="project" value="UniProtKB-SubCell"/>
</dbReference>
<feature type="transmembrane region" description="Helical" evidence="6">
    <location>
        <begin position="372"/>
        <end position="396"/>
    </location>
</feature>
<proteinExistence type="predicted"/>
<evidence type="ECO:0000256" key="2">
    <source>
        <dbReference type="ARBA" id="ARBA00022692"/>
    </source>
</evidence>
<feature type="region of interest" description="Disordered" evidence="5">
    <location>
        <begin position="1"/>
        <end position="22"/>
    </location>
</feature>
<dbReference type="OMA" id="WFPEAGP"/>
<dbReference type="AlphaFoldDB" id="A0A315S3P0"/>
<name>A0A315S3P0_BIFAN</name>
<evidence type="ECO:0000259" key="7">
    <source>
        <dbReference type="PROSITE" id="PS50850"/>
    </source>
</evidence>
<feature type="transmembrane region" description="Helical" evidence="6">
    <location>
        <begin position="350"/>
        <end position="366"/>
    </location>
</feature>
<gene>
    <name evidence="8" type="ORF">PG2011B_1337</name>
</gene>
<feature type="transmembrane region" description="Helical" evidence="6">
    <location>
        <begin position="37"/>
        <end position="61"/>
    </location>
</feature>
<dbReference type="PANTHER" id="PTHR23542:SF1">
    <property type="entry name" value="MAJOR FACILITATOR SUPERFAMILY (MFS) PROFILE DOMAIN-CONTAINING PROTEIN"/>
    <property type="match status" value="1"/>
</dbReference>
<evidence type="ECO:0000256" key="3">
    <source>
        <dbReference type="ARBA" id="ARBA00022989"/>
    </source>
</evidence>
<dbReference type="GO" id="GO:0022857">
    <property type="term" value="F:transmembrane transporter activity"/>
    <property type="evidence" value="ECO:0007669"/>
    <property type="project" value="InterPro"/>
</dbReference>
<feature type="transmembrane region" description="Helical" evidence="6">
    <location>
        <begin position="319"/>
        <end position="338"/>
    </location>
</feature>
<feature type="transmembrane region" description="Helical" evidence="6">
    <location>
        <begin position="279"/>
        <end position="299"/>
    </location>
</feature>
<evidence type="ECO:0000256" key="1">
    <source>
        <dbReference type="ARBA" id="ARBA00004651"/>
    </source>
</evidence>
<feature type="domain" description="Major facilitator superfamily (MFS) profile" evidence="7">
    <location>
        <begin position="284"/>
        <end position="472"/>
    </location>
</feature>
<dbReference type="EMBL" id="RSCO01000031">
    <property type="protein sequence ID" value="RYM93602.1"/>
    <property type="molecule type" value="Genomic_DNA"/>
</dbReference>
<dbReference type="PROSITE" id="PS50850">
    <property type="entry name" value="MFS"/>
    <property type="match status" value="1"/>
</dbReference>
<evidence type="ECO:0000256" key="5">
    <source>
        <dbReference type="SAM" id="MobiDB-lite"/>
    </source>
</evidence>
<feature type="transmembrane region" description="Helical" evidence="6">
    <location>
        <begin position="100"/>
        <end position="121"/>
    </location>
</feature>
<keyword evidence="2 6" id="KW-0812">Transmembrane</keyword>
<keyword evidence="3 6" id="KW-1133">Transmembrane helix</keyword>
<accession>A0A315S3P0</accession>
<keyword evidence="4 6" id="KW-0472">Membrane</keyword>
<comment type="caution">
    <text evidence="8">The sequence shown here is derived from an EMBL/GenBank/DDBJ whole genome shotgun (WGS) entry which is preliminary data.</text>
</comment>
<dbReference type="Proteomes" id="UP000293613">
    <property type="component" value="Unassembled WGS sequence"/>
</dbReference>
<evidence type="ECO:0000313" key="8">
    <source>
        <dbReference type="EMBL" id="RYM93602.1"/>
    </source>
</evidence>
<dbReference type="Pfam" id="PF07690">
    <property type="entry name" value="MFS_1"/>
    <property type="match status" value="1"/>
</dbReference>
<feature type="transmembrane region" description="Helical" evidence="6">
    <location>
        <begin position="443"/>
        <end position="461"/>
    </location>
</feature>
<dbReference type="GeneID" id="29696542"/>
<evidence type="ECO:0000256" key="6">
    <source>
        <dbReference type="SAM" id="Phobius"/>
    </source>
</evidence>
<dbReference type="InterPro" id="IPR011701">
    <property type="entry name" value="MFS"/>
</dbReference>
<dbReference type="Gene3D" id="1.20.1250.20">
    <property type="entry name" value="MFS general substrate transporter like domains"/>
    <property type="match status" value="1"/>
</dbReference>
<dbReference type="RefSeq" id="WP_004218251.1">
    <property type="nucleotide sequence ID" value="NZ_CAKMAC010000004.1"/>
</dbReference>
<organism evidence="8 9">
    <name type="scientific">Bifidobacterium animalis subsp. lactis</name>
    <name type="common">Bifidobacterium lactis</name>
    <dbReference type="NCBI Taxonomy" id="302911"/>
    <lineage>
        <taxon>Bacteria</taxon>
        <taxon>Bacillati</taxon>
        <taxon>Actinomycetota</taxon>
        <taxon>Actinomycetes</taxon>
        <taxon>Bifidobacteriales</taxon>
        <taxon>Bifidobacteriaceae</taxon>
        <taxon>Bifidobacterium</taxon>
    </lineage>
</organism>
<sequence>MSSKPSNLPKTADGATQAAQGSGSPYARLFRLKGAKAFCLSAAFARLPMSMMSLGIVLALNHLYDNWTVAGAMSAVYILAVAAVTPFYARLFDRFGQVKVGRVALTVQVIVMLAFAFAALARVPIPLLFVLAVVMGATQFSFGALVRTRWTYLLERTDNMDLLNTAYALEAAIDEIVFIFGPILAATLATSVHPVSQLFVPTAACAIGGGIFFSLRSTQPPVLHAVETVQVNGDDDDVRMARSGFAAQADGSHVAGQRAGVERKHRGMVSQSRRTTRNVLSYAGILPLMLAFICFNMSFTTFDVSMTGQMEADHLDRFLGLQLAMIAVGSCIGAFYFGSRQHRGSHWRRLIVCLCILTVGFMLMRVTMDIYWVLGIVELLAGLVVSPMFATGNLIVKDTVPESQLTEGLSWLTTAGQIGAAMGSLLGGMVLDHIDAHAGVMTTWVYTLAAIPFAVLGWYVASRKAQAVDPNA</sequence>
<dbReference type="PANTHER" id="PTHR23542">
    <property type="match status" value="1"/>
</dbReference>
<dbReference type="InterPro" id="IPR036259">
    <property type="entry name" value="MFS_trans_sf"/>
</dbReference>
<feature type="transmembrane region" description="Helical" evidence="6">
    <location>
        <begin position="67"/>
        <end position="88"/>
    </location>
</feature>
<feature type="transmembrane region" description="Helical" evidence="6">
    <location>
        <begin position="127"/>
        <end position="146"/>
    </location>
</feature>
<feature type="transmembrane region" description="Helical" evidence="6">
    <location>
        <begin position="167"/>
        <end position="189"/>
    </location>
</feature>
<dbReference type="SUPFAM" id="SSF103473">
    <property type="entry name" value="MFS general substrate transporter"/>
    <property type="match status" value="1"/>
</dbReference>
<feature type="transmembrane region" description="Helical" evidence="6">
    <location>
        <begin position="195"/>
        <end position="215"/>
    </location>
</feature>